<comment type="cofactor">
    <cofactor evidence="1">
        <name>Mn(2+)</name>
        <dbReference type="ChEBI" id="CHEBI:29035"/>
    </cofactor>
    <cofactor evidence="1">
        <name>Mg(2+)</name>
        <dbReference type="ChEBI" id="CHEBI:18420"/>
    </cofactor>
    <text evidence="1">Manganese or magnesium. Binds 1 divalent metal ion per monomer in the absence of substrate. May bind a second metal ion after substrate binding.</text>
</comment>
<keyword evidence="1 2" id="KW-0255">Endonuclease</keyword>
<dbReference type="eggNOG" id="COG1039">
    <property type="taxonomic scope" value="Bacteria"/>
</dbReference>
<feature type="binding site" evidence="1">
    <location>
        <position position="70"/>
    </location>
    <ligand>
        <name>a divalent metal cation</name>
        <dbReference type="ChEBI" id="CHEBI:60240"/>
    </ligand>
</feature>
<dbReference type="Gene3D" id="3.30.420.10">
    <property type="entry name" value="Ribonuclease H-like superfamily/Ribonuclease H"/>
    <property type="match status" value="1"/>
</dbReference>
<protein>
    <recommendedName>
        <fullName evidence="2">Ribonuclease</fullName>
        <ecNumber evidence="2">3.1.26.4</ecNumber>
    </recommendedName>
</protein>
<dbReference type="GO" id="GO:0006401">
    <property type="term" value="P:RNA catabolic process"/>
    <property type="evidence" value="ECO:0007669"/>
    <property type="project" value="UniProtKB-UniRule"/>
</dbReference>
<dbReference type="HOGENOM" id="CLU_059546_1_0_9"/>
<dbReference type="InterPro" id="IPR024567">
    <property type="entry name" value="RNase_HII/HIII_dom"/>
</dbReference>
<dbReference type="InterPro" id="IPR036397">
    <property type="entry name" value="RNaseH_sf"/>
</dbReference>
<keyword evidence="1 2" id="KW-0540">Nuclease</keyword>
<reference evidence="5" key="1">
    <citation type="submission" date="2008-08" db="EMBL/GenBank/DDBJ databases">
        <title>The complete genome sequence of Coprothermobacter proteolyticus strain ATCC 5245 / DSM 5265 / BT.</title>
        <authorList>
            <person name="Dodson R.J."/>
            <person name="Durkin A.S."/>
            <person name="Wu M."/>
            <person name="Eisen J."/>
            <person name="Sutton G."/>
        </authorList>
    </citation>
    <scope>NUCLEOTIDE SEQUENCE [LARGE SCALE GENOMIC DNA]</scope>
    <source>
        <strain evidence="5">ATCC 35245 / DSM 5265 / OCM 4 / BT</strain>
    </source>
</reference>
<gene>
    <name evidence="4" type="ordered locus">COPRO5265_1028</name>
</gene>
<dbReference type="PROSITE" id="PS51975">
    <property type="entry name" value="RNASE_H_2"/>
    <property type="match status" value="1"/>
</dbReference>
<keyword evidence="1 2" id="KW-0378">Hydrolase</keyword>
<dbReference type="GO" id="GO:0004523">
    <property type="term" value="F:RNA-DNA hybrid ribonuclease activity"/>
    <property type="evidence" value="ECO:0007669"/>
    <property type="project" value="UniProtKB-UniRule"/>
</dbReference>
<dbReference type="InterPro" id="IPR012337">
    <property type="entry name" value="RNaseH-like_sf"/>
</dbReference>
<dbReference type="GO" id="GO:0003723">
    <property type="term" value="F:RNA binding"/>
    <property type="evidence" value="ECO:0007669"/>
    <property type="project" value="UniProtKB-UniRule"/>
</dbReference>
<accession>B5Y9A0</accession>
<dbReference type="EMBL" id="CP001145">
    <property type="protein sequence ID" value="ACI16796.1"/>
    <property type="molecule type" value="Genomic_DNA"/>
</dbReference>
<evidence type="ECO:0000256" key="1">
    <source>
        <dbReference type="PROSITE-ProRule" id="PRU01319"/>
    </source>
</evidence>
<proteinExistence type="inferred from homology"/>
<dbReference type="SUPFAM" id="SSF53098">
    <property type="entry name" value="Ribonuclease H-like"/>
    <property type="match status" value="1"/>
</dbReference>
<feature type="binding site" evidence="1">
    <location>
        <position position="71"/>
    </location>
    <ligand>
        <name>a divalent metal cation</name>
        <dbReference type="ChEBI" id="CHEBI:60240"/>
    </ligand>
</feature>
<name>B5Y9A0_COPPD</name>
<feature type="binding site" evidence="1">
    <location>
        <position position="159"/>
    </location>
    <ligand>
        <name>a divalent metal cation</name>
        <dbReference type="ChEBI" id="CHEBI:60240"/>
    </ligand>
</feature>
<dbReference type="EC" id="3.1.26.4" evidence="2"/>
<comment type="function">
    <text evidence="2">Endonuclease that specifically degrades the RNA of RNA-DNA hybrids.</text>
</comment>
<reference evidence="4 5" key="2">
    <citation type="journal article" date="2014" name="Genome Announc.">
        <title>Complete Genome Sequence of Coprothermobacter proteolyticus DSM 5265.</title>
        <authorList>
            <person name="Alexiev A."/>
            <person name="Coil D.A."/>
            <person name="Badger J.H."/>
            <person name="Enticknap J."/>
            <person name="Ward N."/>
            <person name="Robb F.T."/>
            <person name="Eisen J.A."/>
        </authorList>
    </citation>
    <scope>NUCLEOTIDE SEQUENCE [LARGE SCALE GENOMIC DNA]</scope>
    <source>
        <strain evidence="5">ATCC 35245 / DSM 5265 / OCM 4 / BT</strain>
    </source>
</reference>
<comment type="catalytic activity">
    <reaction evidence="1 2">
        <text>Endonucleolytic cleavage to 5'-phosphomonoester.</text>
        <dbReference type="EC" id="3.1.26.4"/>
    </reaction>
</comment>
<comment type="similarity">
    <text evidence="2">Belongs to the RNase HII family.</text>
</comment>
<dbReference type="GO" id="GO:0046872">
    <property type="term" value="F:metal ion binding"/>
    <property type="evidence" value="ECO:0007669"/>
    <property type="project" value="UniProtKB-KW"/>
</dbReference>
<dbReference type="AlphaFoldDB" id="B5Y9A0"/>
<evidence type="ECO:0000259" key="3">
    <source>
        <dbReference type="PROSITE" id="PS51975"/>
    </source>
</evidence>
<feature type="domain" description="RNase H type-2" evidence="3">
    <location>
        <begin position="64"/>
        <end position="248"/>
    </location>
</feature>
<keyword evidence="1" id="KW-0479">Metal-binding</keyword>
<evidence type="ECO:0000313" key="5">
    <source>
        <dbReference type="Proteomes" id="UP000001732"/>
    </source>
</evidence>
<organism evidence="4 5">
    <name type="scientific">Coprothermobacter proteolyticus (strain ATCC 35245 / DSM 5265 / OCM 4 / BT)</name>
    <dbReference type="NCBI Taxonomy" id="309798"/>
    <lineage>
        <taxon>Bacteria</taxon>
        <taxon>Pseudomonadati</taxon>
        <taxon>Coprothermobacterota</taxon>
        <taxon>Coprothermobacteria</taxon>
        <taxon>Coprothermobacterales</taxon>
        <taxon>Coprothermobacteraceae</taxon>
        <taxon>Coprothermobacter</taxon>
    </lineage>
</organism>
<dbReference type="Pfam" id="PF01351">
    <property type="entry name" value="RNase_HII"/>
    <property type="match status" value="1"/>
</dbReference>
<dbReference type="KEGG" id="cpo:COPRO5265_1028"/>
<keyword evidence="5" id="KW-1185">Reference proteome</keyword>
<evidence type="ECO:0000256" key="2">
    <source>
        <dbReference type="RuleBase" id="RU003515"/>
    </source>
</evidence>
<dbReference type="Proteomes" id="UP000001732">
    <property type="component" value="Chromosome"/>
</dbReference>
<evidence type="ECO:0000313" key="4">
    <source>
        <dbReference type="EMBL" id="ACI16796.1"/>
    </source>
</evidence>
<sequence length="251" mass="27375">MVLRLYAGEAEKLEKILLQEGAQKKGSNLVINGVTLSLYKRKLVINAEDHALARFIVGFLTPIKPHGGSDEAGKGDLFGPLVVAGTFLEDQLAMRLAIDSKELSNGAVEKLAQFFKSKCQVVIEQVLPHELTSNMNAVLLKLHLNVYEELDHCRPFYVDDFGATAQLRSHGLVPIYRGEVIPAVAAASVVARATFLNWLKEHNLPAGSSREAQQVAVNIASEQGCSALRNVAKANFSLVRRLCVGGEQNLF</sequence>